<name>A8I719_AZOC5</name>
<keyword evidence="4" id="KW-1185">Reference proteome</keyword>
<reference evidence="4" key="2">
    <citation type="submission" date="2007-04" db="EMBL/GenBank/DDBJ databases">
        <title>Complete genome sequence of the nitrogen-fixing bacterium Azorhizobium caulinodans ORS571.</title>
        <authorList>
            <person name="Lee K.B."/>
            <person name="Backer P.D."/>
            <person name="Aono T."/>
            <person name="Liu C.T."/>
            <person name="Suzuki S."/>
            <person name="Suzuki T."/>
            <person name="Kaneko T."/>
            <person name="Yamada M."/>
            <person name="Tabata S."/>
            <person name="Kupfer D.M."/>
            <person name="Najar F.Z."/>
            <person name="Wiley G.B."/>
            <person name="Roe B."/>
            <person name="Binnewies T."/>
            <person name="Ussery D."/>
            <person name="Vereecke D."/>
            <person name="Gevers D."/>
            <person name="Holsters M."/>
            <person name="Oyaizu H."/>
        </authorList>
    </citation>
    <scope>NUCLEOTIDE SEQUENCE [LARGE SCALE GENOMIC DNA]</scope>
    <source>
        <strain evidence="4">ATCC 43989 / DSM 5975 / JCM 20966 / LMG 6465 / NBRC 14845 / NCIMB 13405 / ORS 571</strain>
    </source>
</reference>
<organism evidence="3 4">
    <name type="scientific">Azorhizobium caulinodans (strain ATCC 43989 / DSM 5975 / JCM 20966 / LMG 6465 / NBRC 14845 / NCIMB 13405 / ORS 571)</name>
    <dbReference type="NCBI Taxonomy" id="438753"/>
    <lineage>
        <taxon>Bacteria</taxon>
        <taxon>Pseudomonadati</taxon>
        <taxon>Pseudomonadota</taxon>
        <taxon>Alphaproteobacteria</taxon>
        <taxon>Hyphomicrobiales</taxon>
        <taxon>Xanthobacteraceae</taxon>
        <taxon>Azorhizobium</taxon>
    </lineage>
</organism>
<dbReference type="Proteomes" id="UP000000270">
    <property type="component" value="Chromosome"/>
</dbReference>
<accession>A8I719</accession>
<sequence length="423" mass="44539">MPMTASAASIWAATAAPAPDTPPLTGAARCDVLVVGAGFTGLTAALRLAEGGASVVVLDAVAPGFGASGRNGGQVIPGLKYDPDTLDTLFGEATTDFVGKAADQVFTLIEKYAIACEARRSGWIQASVKTSHLPAIEKRMGQWAKRGAPVQWLDAPAMARAIGSEGFAGGWIDRRAGALHPLNYALGLARAALAAGVRVHGESPVTRLARNGTQWQASTANGATVAAQMVLLATNGYTDRLWPGLRATMVPASSFQVATAPLPPEMLARILPDGPVVSDTRRIGNYFRIGPGNRLMMGGRGTFREPTGPGDYHRIIGALHHFFPQTRDMTLDFHWTGRVAMTPDHLPHVHKPAPSLIAALGYNGRGVAMASALGTAIGAHLLDATSPLPLTVSPIRPMPVHDLHPLYASAAISWYRLQDALER</sequence>
<protein>
    <submittedName>
        <fullName evidence="3">FAD dependent oxidoreductase</fullName>
    </submittedName>
</protein>
<dbReference type="SUPFAM" id="SSF51905">
    <property type="entry name" value="FAD/NAD(P)-binding domain"/>
    <property type="match status" value="1"/>
</dbReference>
<reference evidence="3 4" key="6">
    <citation type="journal article" date="2011" name="Appl. Environ. Microbiol.">
        <title>Involvement of the azorhizobial chromosome partition gene (parA) in the onset of bacteroid differentiation during Sesbania rostrata stem nodule development.</title>
        <authorList>
            <person name="Liu CT."/>
            <person name="Lee KB."/>
            <person name="Wang YS."/>
            <person name="Peng MH."/>
            <person name="Lee KT."/>
            <person name="Suzuki S."/>
            <person name="Suzuki T."/>
            <person name="Oyaizu H."/>
        </authorList>
    </citation>
    <scope>NUCLEOTIDE SEQUENCE [LARGE SCALE GENOMIC DNA]</scope>
    <source>
        <strain evidence="4">ATCC 43989 / DSM 5975 / JCM 20966 / LMG 6465 / NBRC 14845 / NCIMB 13405 / ORS 571</strain>
    </source>
</reference>
<reference evidence="3 4" key="5">
    <citation type="journal article" date="2010" name="Appl. Environ. Microbiol.">
        <title>phrR-like gene praR of Azorhizobium caulinodans ORS571 is essential for symbiosis with Sesbania rostrata and is involved in expression of reb genes.</title>
        <authorList>
            <person name="Akiba N."/>
            <person name="Aono T."/>
            <person name="Toyazaki H."/>
            <person name="Sato S."/>
            <person name="Oyaizu H."/>
        </authorList>
    </citation>
    <scope>NUCLEOTIDE SEQUENCE [LARGE SCALE GENOMIC DNA]</scope>
    <source>
        <strain evidence="4">ATCC 43989 / DSM 5975 / JCM 20966 / LMG 6465 / NBRC 14845 / NCIMB 13405 / ORS 571</strain>
    </source>
</reference>
<dbReference type="Gene3D" id="3.50.50.60">
    <property type="entry name" value="FAD/NAD(P)-binding domain"/>
    <property type="match status" value="1"/>
</dbReference>
<dbReference type="KEGG" id="azc:AZC_2069"/>
<reference evidence="3 4" key="1">
    <citation type="journal article" date="2007" name="Appl. Environ. Microbiol.">
        <title>Rhizobial factors required for stem nodule maturation and maintenance in Sesbania rostrata-Azorhizobium caulinodans ORS571 symbiosis.</title>
        <authorList>
            <person name="Suzuki S."/>
            <person name="Aono T."/>
            <person name="Lee KB."/>
            <person name="Suzuki T."/>
            <person name="Liu CT."/>
            <person name="Miwa H."/>
            <person name="Wakao S."/>
            <person name="Iki T."/>
            <person name="Oyaizu H."/>
        </authorList>
    </citation>
    <scope>NUCLEOTIDE SEQUENCE [LARGE SCALE GENOMIC DNA]</scope>
    <source>
        <strain evidence="4">ATCC 43989 / DSM 5975 / JCM 20966 / LMG 6465 / NBRC 14845 / NCIMB 13405 / ORS 571</strain>
    </source>
</reference>
<evidence type="ECO:0000313" key="4">
    <source>
        <dbReference type="Proteomes" id="UP000000270"/>
    </source>
</evidence>
<feature type="domain" description="FAD dependent oxidoreductase" evidence="2">
    <location>
        <begin position="31"/>
        <end position="376"/>
    </location>
</feature>
<dbReference type="GO" id="GO:0016491">
    <property type="term" value="F:oxidoreductase activity"/>
    <property type="evidence" value="ECO:0007669"/>
    <property type="project" value="UniProtKB-KW"/>
</dbReference>
<gene>
    <name evidence="3" type="ordered locus">AZC_2069</name>
</gene>
<dbReference type="STRING" id="438753.AZC_2069"/>
<dbReference type="eggNOG" id="COG0665">
    <property type="taxonomic scope" value="Bacteria"/>
</dbReference>
<dbReference type="PANTHER" id="PTHR13847">
    <property type="entry name" value="SARCOSINE DEHYDROGENASE-RELATED"/>
    <property type="match status" value="1"/>
</dbReference>
<dbReference type="EMBL" id="AP009384">
    <property type="protein sequence ID" value="BAF88067.1"/>
    <property type="molecule type" value="Genomic_DNA"/>
</dbReference>
<dbReference type="GO" id="GO:0005737">
    <property type="term" value="C:cytoplasm"/>
    <property type="evidence" value="ECO:0007669"/>
    <property type="project" value="TreeGrafter"/>
</dbReference>
<keyword evidence="1" id="KW-0560">Oxidoreductase</keyword>
<evidence type="ECO:0000313" key="3">
    <source>
        <dbReference type="EMBL" id="BAF88067.1"/>
    </source>
</evidence>
<dbReference type="HOGENOM" id="CLU_007884_3_3_5"/>
<reference evidence="3 4" key="4">
    <citation type="journal article" date="2009" name="Appl. Environ. Microbiol.">
        <title>Comparative genome-wide transcriptional profiling of Azorhizobium caulinodans ORS571 grown under free-living and symbiotic conditions.</title>
        <authorList>
            <person name="Tsukada S."/>
            <person name="Aono T."/>
            <person name="Akiba N."/>
            <person name="Lee KB."/>
            <person name="Liu CT."/>
            <person name="Toyazaki H."/>
            <person name="Oyaizu H."/>
        </authorList>
    </citation>
    <scope>NUCLEOTIDE SEQUENCE [LARGE SCALE GENOMIC DNA]</scope>
    <source>
        <strain evidence="4">ATCC 43989 / DSM 5975 / JCM 20966 / LMG 6465 / NBRC 14845 / NCIMB 13405 / ORS 571</strain>
    </source>
</reference>
<proteinExistence type="predicted"/>
<reference evidence="3 4" key="3">
    <citation type="journal article" date="2008" name="BMC Genomics">
        <title>The genome of the versatile nitrogen fixer Azorhizobium caulinodans ORS571.</title>
        <authorList>
            <person name="Lee KB."/>
            <person name="Backer P.D."/>
            <person name="Aono T."/>
            <person name="Liu CT."/>
            <person name="Suzuki S."/>
            <person name="Suzuki T."/>
            <person name="Kaneko T."/>
            <person name="Yamada M."/>
            <person name="Tabata S."/>
            <person name="Kupfer D.M."/>
            <person name="Najar F.Z."/>
            <person name="Wiley G.B."/>
            <person name="Roe B."/>
            <person name="Binnewies T.T."/>
            <person name="Ussery D.W."/>
            <person name="D'Haeze W."/>
            <person name="Herder J.D."/>
            <person name="Gevers D."/>
            <person name="Vereecke D."/>
            <person name="Holsters M."/>
            <person name="Oyaizu H."/>
        </authorList>
    </citation>
    <scope>NUCLEOTIDE SEQUENCE [LARGE SCALE GENOMIC DNA]</scope>
    <source>
        <strain evidence="4">ATCC 43989 / DSM 5975 / JCM 20966 / LMG 6465 / NBRC 14845 / NCIMB 13405 / ORS 571</strain>
    </source>
</reference>
<dbReference type="InterPro" id="IPR006076">
    <property type="entry name" value="FAD-dep_OxRdtase"/>
</dbReference>
<dbReference type="InterPro" id="IPR036188">
    <property type="entry name" value="FAD/NAD-bd_sf"/>
</dbReference>
<evidence type="ECO:0000259" key="2">
    <source>
        <dbReference type="Pfam" id="PF01266"/>
    </source>
</evidence>
<dbReference type="Pfam" id="PF01266">
    <property type="entry name" value="DAO"/>
    <property type="match status" value="1"/>
</dbReference>
<dbReference type="AlphaFoldDB" id="A8I719"/>
<evidence type="ECO:0000256" key="1">
    <source>
        <dbReference type="ARBA" id="ARBA00023002"/>
    </source>
</evidence>
<dbReference type="Gene3D" id="3.30.9.10">
    <property type="entry name" value="D-Amino Acid Oxidase, subunit A, domain 2"/>
    <property type="match status" value="1"/>
</dbReference>
<dbReference type="PANTHER" id="PTHR13847:SF281">
    <property type="entry name" value="FAD DEPENDENT OXIDOREDUCTASE DOMAIN-CONTAINING PROTEIN"/>
    <property type="match status" value="1"/>
</dbReference>